<sequence length="260" mass="28300">MDTSERVELSDNALNSLDSSLLSTLEACGELVESCSQPQTFVVALPDSGFYSPGGDNDLSDRFDFANQKAATLYSTPLVATSLTEGCSDAIHMKLDMSQGQLFLRRKRSSSQPPMLHRGLRIVIQENGSSLQVGRSHSMANIRSVAGDEWRVDGTPVNTGNMIEGNSATDAAVHLDPQQGDLGQSIFCNNVGGGAIPLEQTGELDSDALNAARLLGMRLRIVADDMEEDLQRGYLRGWDTELLEQLMMDFVSDFDFCRLS</sequence>
<organism evidence="1 2">
    <name type="scientific">Trichuris trichiura</name>
    <name type="common">Whipworm</name>
    <name type="synonym">Trichocephalus trichiurus</name>
    <dbReference type="NCBI Taxonomy" id="36087"/>
    <lineage>
        <taxon>Eukaryota</taxon>
        <taxon>Metazoa</taxon>
        <taxon>Ecdysozoa</taxon>
        <taxon>Nematoda</taxon>
        <taxon>Enoplea</taxon>
        <taxon>Dorylaimia</taxon>
        <taxon>Trichinellida</taxon>
        <taxon>Trichuridae</taxon>
        <taxon>Trichuris</taxon>
    </lineage>
</organism>
<evidence type="ECO:0000313" key="2">
    <source>
        <dbReference type="Proteomes" id="UP000030665"/>
    </source>
</evidence>
<accession>A0A077Z7M5</accession>
<proteinExistence type="predicted"/>
<dbReference type="EMBL" id="HG805910">
    <property type="protein sequence ID" value="CDW54670.1"/>
    <property type="molecule type" value="Genomic_DNA"/>
</dbReference>
<protein>
    <submittedName>
        <fullName evidence="1">Uncharacterized protein</fullName>
    </submittedName>
</protein>
<gene>
    <name evidence="1" type="ORF">TTRE_0000294001</name>
</gene>
<reference evidence="1" key="1">
    <citation type="submission" date="2014-01" db="EMBL/GenBank/DDBJ databases">
        <authorList>
            <person name="Aslett M."/>
        </authorList>
    </citation>
    <scope>NUCLEOTIDE SEQUENCE</scope>
</reference>
<dbReference type="AlphaFoldDB" id="A0A077Z7M5"/>
<reference evidence="1" key="2">
    <citation type="submission" date="2014-03" db="EMBL/GenBank/DDBJ databases">
        <title>The whipworm genome and dual-species transcriptomics of an intimate host-pathogen interaction.</title>
        <authorList>
            <person name="Foth B.J."/>
            <person name="Tsai I.J."/>
            <person name="Reid A.J."/>
            <person name="Bancroft A.J."/>
            <person name="Nichol S."/>
            <person name="Tracey A."/>
            <person name="Holroyd N."/>
            <person name="Cotton J.A."/>
            <person name="Stanley E.J."/>
            <person name="Zarowiecki M."/>
            <person name="Liu J.Z."/>
            <person name="Huckvale T."/>
            <person name="Cooper P.J."/>
            <person name="Grencis R.K."/>
            <person name="Berriman M."/>
        </authorList>
    </citation>
    <scope>NUCLEOTIDE SEQUENCE [LARGE SCALE GENOMIC DNA]</scope>
</reference>
<evidence type="ECO:0000313" key="1">
    <source>
        <dbReference type="EMBL" id="CDW54670.1"/>
    </source>
</evidence>
<dbReference type="Proteomes" id="UP000030665">
    <property type="component" value="Unassembled WGS sequence"/>
</dbReference>
<keyword evidence="2" id="KW-1185">Reference proteome</keyword>
<name>A0A077Z7M5_TRITR</name>